<dbReference type="InterPro" id="IPR003594">
    <property type="entry name" value="HATPase_dom"/>
</dbReference>
<keyword evidence="7" id="KW-1185">Reference proteome</keyword>
<dbReference type="InterPro" id="IPR003661">
    <property type="entry name" value="HisK_dim/P_dom"/>
</dbReference>
<dbReference type="InterPro" id="IPR005467">
    <property type="entry name" value="His_kinase_dom"/>
</dbReference>
<dbReference type="SMART" id="SM00387">
    <property type="entry name" value="HATPase_c"/>
    <property type="match status" value="1"/>
</dbReference>
<evidence type="ECO:0000313" key="7">
    <source>
        <dbReference type="Proteomes" id="UP001210261"/>
    </source>
</evidence>
<dbReference type="InterPro" id="IPR036890">
    <property type="entry name" value="HATPase_C_sf"/>
</dbReference>
<keyword evidence="6" id="KW-0808">Transferase</keyword>
<evidence type="ECO:0000256" key="3">
    <source>
        <dbReference type="ARBA" id="ARBA00022553"/>
    </source>
</evidence>
<name>A0ABT4VE84_9HELI</name>
<gene>
    <name evidence="6" type="ORF">PF021_04960</name>
</gene>
<evidence type="ECO:0000256" key="1">
    <source>
        <dbReference type="ARBA" id="ARBA00000085"/>
    </source>
</evidence>
<keyword evidence="6" id="KW-0418">Kinase</keyword>
<dbReference type="EMBL" id="JAQHXR010000002">
    <property type="protein sequence ID" value="MDA3969023.1"/>
    <property type="molecule type" value="Genomic_DNA"/>
</dbReference>
<dbReference type="PANTHER" id="PTHR43547">
    <property type="entry name" value="TWO-COMPONENT HISTIDINE KINASE"/>
    <property type="match status" value="1"/>
</dbReference>
<dbReference type="Pfam" id="PF00512">
    <property type="entry name" value="HisKA"/>
    <property type="match status" value="1"/>
</dbReference>
<dbReference type="SMART" id="SM00388">
    <property type="entry name" value="HisKA"/>
    <property type="match status" value="1"/>
</dbReference>
<feature type="transmembrane region" description="Helical" evidence="4">
    <location>
        <begin position="167"/>
        <end position="193"/>
    </location>
</feature>
<dbReference type="RefSeq" id="WP_271021315.1">
    <property type="nucleotide sequence ID" value="NZ_JAQHXR010000002.1"/>
</dbReference>
<dbReference type="Pfam" id="PF02518">
    <property type="entry name" value="HATPase_c"/>
    <property type="match status" value="1"/>
</dbReference>
<dbReference type="SUPFAM" id="SSF47384">
    <property type="entry name" value="Homodimeric domain of signal transducing histidine kinase"/>
    <property type="match status" value="1"/>
</dbReference>
<comment type="caution">
    <text evidence="6">The sequence shown here is derived from an EMBL/GenBank/DDBJ whole genome shotgun (WGS) entry which is preliminary data.</text>
</comment>
<keyword evidence="3" id="KW-0597">Phosphoprotein</keyword>
<dbReference type="Gene3D" id="3.30.565.10">
    <property type="entry name" value="Histidine kinase-like ATPase, C-terminal domain"/>
    <property type="match status" value="1"/>
</dbReference>
<keyword evidence="4" id="KW-1133">Transmembrane helix</keyword>
<feature type="domain" description="Histidine kinase" evidence="5">
    <location>
        <begin position="213"/>
        <end position="416"/>
    </location>
</feature>
<evidence type="ECO:0000256" key="2">
    <source>
        <dbReference type="ARBA" id="ARBA00012438"/>
    </source>
</evidence>
<dbReference type="PRINTS" id="PR00344">
    <property type="entry name" value="BCTRLSENSOR"/>
</dbReference>
<dbReference type="CDD" id="cd00082">
    <property type="entry name" value="HisKA"/>
    <property type="match status" value="1"/>
</dbReference>
<proteinExistence type="predicted"/>
<dbReference type="EC" id="2.7.13.3" evidence="2"/>
<comment type="catalytic activity">
    <reaction evidence="1">
        <text>ATP + protein L-histidine = ADP + protein N-phospho-L-histidine.</text>
        <dbReference type="EC" id="2.7.13.3"/>
    </reaction>
</comment>
<dbReference type="CDD" id="cd00075">
    <property type="entry name" value="HATPase"/>
    <property type="match status" value="1"/>
</dbReference>
<keyword evidence="4" id="KW-0812">Transmembrane</keyword>
<dbReference type="Proteomes" id="UP001210261">
    <property type="component" value="Unassembled WGS sequence"/>
</dbReference>
<evidence type="ECO:0000259" key="5">
    <source>
        <dbReference type="PROSITE" id="PS50109"/>
    </source>
</evidence>
<dbReference type="InterPro" id="IPR004358">
    <property type="entry name" value="Sig_transdc_His_kin-like_C"/>
</dbReference>
<evidence type="ECO:0000313" key="6">
    <source>
        <dbReference type="EMBL" id="MDA3969023.1"/>
    </source>
</evidence>
<feature type="transmembrane region" description="Helical" evidence="4">
    <location>
        <begin position="7"/>
        <end position="31"/>
    </location>
</feature>
<protein>
    <recommendedName>
        <fullName evidence="2">histidine kinase</fullName>
        <ecNumber evidence="2">2.7.13.3</ecNumber>
    </recommendedName>
</protein>
<dbReference type="PROSITE" id="PS50109">
    <property type="entry name" value="HIS_KIN"/>
    <property type="match status" value="1"/>
</dbReference>
<sequence>MNEVKKVALNISLLYALTSFVFLLLVFYIFYEQQEMDLLERRTLEVRDVLRELEGSLHDNYENFTEIIDLFSKENNIKVAIIREDGKIVYNNTFLAREKIQDFIYKDTGNLVLYKGRSKLVISGDNALLITHRFEKGFNEYLKMHYGINKNGNFFIVVVSGGIKSEFIQLFSVLLVSFLVSLVMIGFVAYLLVKFSLKPLGDKIETLNKFIRDSTHELNTPLSAILMSVERIKVDKLDKQDLIKLERIKTAAKSLENMYQDLIFYSFPHLQDKNLEDINMEILIKERVEYFRVFFEKKNINLSLEASQSFLKAHKSGIVRVIDNLLDNALKYTSSGGNVSVKLANNTLEISDNGCGIDEELIPRIFERYYRANGHQGGFGIGLSLVMDICNKYNIKIICNSIKGNGTTFKLNWNAF</sequence>
<keyword evidence="4" id="KW-0472">Membrane</keyword>
<evidence type="ECO:0000256" key="4">
    <source>
        <dbReference type="SAM" id="Phobius"/>
    </source>
</evidence>
<dbReference type="InterPro" id="IPR036097">
    <property type="entry name" value="HisK_dim/P_sf"/>
</dbReference>
<dbReference type="SUPFAM" id="SSF55874">
    <property type="entry name" value="ATPase domain of HSP90 chaperone/DNA topoisomerase II/histidine kinase"/>
    <property type="match status" value="1"/>
</dbReference>
<dbReference type="PANTHER" id="PTHR43547:SF2">
    <property type="entry name" value="HYBRID SIGNAL TRANSDUCTION HISTIDINE KINASE C"/>
    <property type="match status" value="1"/>
</dbReference>
<dbReference type="GO" id="GO:0016301">
    <property type="term" value="F:kinase activity"/>
    <property type="evidence" value="ECO:0007669"/>
    <property type="project" value="UniProtKB-KW"/>
</dbReference>
<reference evidence="6 7" key="1">
    <citation type="submission" date="2023-01" db="EMBL/GenBank/DDBJ databases">
        <title>Description of Helicobacter ibis sp. nov. isolated from faecal droppings of black-faced ibis (Theristicus melanopis).</title>
        <authorList>
            <person name="Lopez-Cantillo M."/>
            <person name="Vidal-Veuthey B."/>
            <person name="Mella A."/>
            <person name="De La Haba R."/>
            <person name="Collado L."/>
        </authorList>
    </citation>
    <scope>NUCLEOTIDE SEQUENCE [LARGE SCALE GENOMIC DNA]</scope>
    <source>
        <strain evidence="6 7">A82</strain>
    </source>
</reference>
<organism evidence="6 7">
    <name type="scientific">Helicobacter ibis</name>
    <dbReference type="NCBI Taxonomy" id="2962633"/>
    <lineage>
        <taxon>Bacteria</taxon>
        <taxon>Pseudomonadati</taxon>
        <taxon>Campylobacterota</taxon>
        <taxon>Epsilonproteobacteria</taxon>
        <taxon>Campylobacterales</taxon>
        <taxon>Helicobacteraceae</taxon>
        <taxon>Helicobacter</taxon>
    </lineage>
</organism>
<accession>A0ABT4VE84</accession>
<dbReference type="Gene3D" id="1.10.287.130">
    <property type="match status" value="1"/>
</dbReference>